<proteinExistence type="predicted"/>
<accession>A0ABW3XI14</accession>
<name>A0ABW3XI14_9ACTN</name>
<dbReference type="EMBL" id="JBHTMM010000033">
    <property type="protein sequence ID" value="MFD1309030.1"/>
    <property type="molecule type" value="Genomic_DNA"/>
</dbReference>
<dbReference type="RefSeq" id="WP_381328673.1">
    <property type="nucleotide sequence ID" value="NZ_JBHTMM010000033.1"/>
</dbReference>
<dbReference type="Proteomes" id="UP001597058">
    <property type="component" value="Unassembled WGS sequence"/>
</dbReference>
<organism evidence="1 2">
    <name type="scientific">Streptomyces kaempferi</name>
    <dbReference type="NCBI Taxonomy" id="333725"/>
    <lineage>
        <taxon>Bacteria</taxon>
        <taxon>Bacillati</taxon>
        <taxon>Actinomycetota</taxon>
        <taxon>Actinomycetes</taxon>
        <taxon>Kitasatosporales</taxon>
        <taxon>Streptomycetaceae</taxon>
        <taxon>Streptomyces</taxon>
    </lineage>
</organism>
<protein>
    <submittedName>
        <fullName evidence="1">Uncharacterized protein</fullName>
    </submittedName>
</protein>
<comment type="caution">
    <text evidence="1">The sequence shown here is derived from an EMBL/GenBank/DDBJ whole genome shotgun (WGS) entry which is preliminary data.</text>
</comment>
<sequence>MALLSVELGVGELLAGGLDGAVLVDGVALVDGMGGFVVGDLLGVGVVLVGPGAGLSWVQATGPTIHAATNRAVMTGRRTVLLV</sequence>
<keyword evidence="2" id="KW-1185">Reference proteome</keyword>
<evidence type="ECO:0000313" key="2">
    <source>
        <dbReference type="Proteomes" id="UP001597058"/>
    </source>
</evidence>
<gene>
    <name evidence="1" type="ORF">ACFQ5X_24635</name>
</gene>
<evidence type="ECO:0000313" key="1">
    <source>
        <dbReference type="EMBL" id="MFD1309030.1"/>
    </source>
</evidence>
<reference evidence="2" key="1">
    <citation type="journal article" date="2019" name="Int. J. Syst. Evol. Microbiol.">
        <title>The Global Catalogue of Microorganisms (GCM) 10K type strain sequencing project: providing services to taxonomists for standard genome sequencing and annotation.</title>
        <authorList>
            <consortium name="The Broad Institute Genomics Platform"/>
            <consortium name="The Broad Institute Genome Sequencing Center for Infectious Disease"/>
            <person name="Wu L."/>
            <person name="Ma J."/>
        </authorList>
    </citation>
    <scope>NUCLEOTIDE SEQUENCE [LARGE SCALE GENOMIC DNA]</scope>
    <source>
        <strain evidence="2">CGMCC 4.7020</strain>
    </source>
</reference>